<dbReference type="GO" id="GO:0004029">
    <property type="term" value="F:aldehyde dehydrogenase (NAD+) activity"/>
    <property type="evidence" value="ECO:0007669"/>
    <property type="project" value="TreeGrafter"/>
</dbReference>
<dbReference type="EMBL" id="AP018316">
    <property type="protein sequence ID" value="BAZ87683.1"/>
    <property type="molecule type" value="Genomic_DNA"/>
</dbReference>
<evidence type="ECO:0000259" key="1">
    <source>
        <dbReference type="Pfam" id="PF01370"/>
    </source>
</evidence>
<evidence type="ECO:0000313" key="3">
    <source>
        <dbReference type="Proteomes" id="UP000218702"/>
    </source>
</evidence>
<dbReference type="GO" id="GO:0005737">
    <property type="term" value="C:cytoplasm"/>
    <property type="evidence" value="ECO:0007669"/>
    <property type="project" value="TreeGrafter"/>
</dbReference>
<reference evidence="2 3" key="1">
    <citation type="submission" date="2017-06" db="EMBL/GenBank/DDBJ databases">
        <title>Genome sequencing of cyanobaciteial culture collection at National Institute for Environmental Studies (NIES).</title>
        <authorList>
            <person name="Hirose Y."/>
            <person name="Shimura Y."/>
            <person name="Fujisawa T."/>
            <person name="Nakamura Y."/>
            <person name="Kawachi M."/>
        </authorList>
    </citation>
    <scope>NUCLEOTIDE SEQUENCE [LARGE SCALE GENOMIC DNA]</scope>
    <source>
        <strain evidence="2 3">NIES-806</strain>
    </source>
</reference>
<dbReference type="InterPro" id="IPR051783">
    <property type="entry name" value="NAD(P)-dependent_oxidoreduct"/>
</dbReference>
<gene>
    <name evidence="2" type="ORF">NIES806_39130</name>
</gene>
<sequence>MIMNIAIIGCGYVGCAVSKYWQSNSNFMLTATTTSPERIPTLETLAQRVIVTSGNNLENLKAVLKNQEIVLLSVGAKNADSYEETYVDTAKTLVSLLPQFPHIHQVIYTGSYSIYGDRNGVWVDEESPPAPANRNSQLLRKTEDILLSANNENTRICILRLGGIYGLGRELEKIFGRAAGTTRPGNGEDITNWIHLDDIVNTIEFAREHRLQGIYNLVDDSHLTNKELLDNVMTKNNLPKVIWDADNKNIRPYNAWVSNQKLKDAGYQFIHPQIIF</sequence>
<dbReference type="InterPro" id="IPR001509">
    <property type="entry name" value="Epimerase_deHydtase"/>
</dbReference>
<accession>A0A1Z4V8G1</accession>
<dbReference type="PANTHER" id="PTHR48079:SF6">
    <property type="entry name" value="NAD(P)-BINDING DOMAIN-CONTAINING PROTEIN-RELATED"/>
    <property type="match status" value="1"/>
</dbReference>
<dbReference type="SUPFAM" id="SSF51735">
    <property type="entry name" value="NAD(P)-binding Rossmann-fold domains"/>
    <property type="match status" value="1"/>
</dbReference>
<keyword evidence="3" id="KW-1185">Reference proteome</keyword>
<dbReference type="PANTHER" id="PTHR48079">
    <property type="entry name" value="PROTEIN YEEZ"/>
    <property type="match status" value="1"/>
</dbReference>
<feature type="domain" description="NAD-dependent epimerase/dehydratase" evidence="1">
    <location>
        <begin position="7"/>
        <end position="216"/>
    </location>
</feature>
<name>A0A1Z4V8G1_9CYAN</name>
<protein>
    <submittedName>
        <fullName evidence="2">NAD-dependent epimerase/dehydratase</fullName>
    </submittedName>
</protein>
<evidence type="ECO:0000313" key="2">
    <source>
        <dbReference type="EMBL" id="BAZ87683.1"/>
    </source>
</evidence>
<dbReference type="KEGG" id="dcm:NIES806_39130"/>
<dbReference type="Proteomes" id="UP000218702">
    <property type="component" value="Chromosome"/>
</dbReference>
<proteinExistence type="predicted"/>
<dbReference type="Gene3D" id="3.40.50.720">
    <property type="entry name" value="NAD(P)-binding Rossmann-like Domain"/>
    <property type="match status" value="1"/>
</dbReference>
<dbReference type="AlphaFoldDB" id="A0A1Z4V8G1"/>
<organism evidence="2 3">
    <name type="scientific">Dolichospermum compactum NIES-806</name>
    <dbReference type="NCBI Taxonomy" id="1973481"/>
    <lineage>
        <taxon>Bacteria</taxon>
        <taxon>Bacillati</taxon>
        <taxon>Cyanobacteriota</taxon>
        <taxon>Cyanophyceae</taxon>
        <taxon>Nostocales</taxon>
        <taxon>Aphanizomenonaceae</taxon>
        <taxon>Dolichospermum</taxon>
        <taxon>Dolichospermum compactum</taxon>
    </lineage>
</organism>
<dbReference type="Pfam" id="PF01370">
    <property type="entry name" value="Epimerase"/>
    <property type="match status" value="1"/>
</dbReference>
<dbReference type="InterPro" id="IPR036291">
    <property type="entry name" value="NAD(P)-bd_dom_sf"/>
</dbReference>